<comment type="caution">
    <text evidence="6">The sequence shown here is derived from an EMBL/GenBank/DDBJ whole genome shotgun (WGS) entry which is preliminary data.</text>
</comment>
<accession>A0A9W8UKC8</accession>
<dbReference type="Proteomes" id="UP001144673">
    <property type="component" value="Chromosome 4"/>
</dbReference>
<protein>
    <recommendedName>
        <fullName evidence="8">Sphingoid long-chain base transporter RSB1</fullName>
    </recommendedName>
</protein>
<evidence type="ECO:0000256" key="1">
    <source>
        <dbReference type="ARBA" id="ARBA00004141"/>
    </source>
</evidence>
<evidence type="ECO:0000256" key="3">
    <source>
        <dbReference type="ARBA" id="ARBA00022989"/>
    </source>
</evidence>
<dbReference type="Pfam" id="PF04479">
    <property type="entry name" value="RTA1"/>
    <property type="match status" value="1"/>
</dbReference>
<organism evidence="6 7">
    <name type="scientific">Akanthomyces muscarius</name>
    <name type="common">Entomopathogenic fungus</name>
    <name type="synonym">Lecanicillium muscarium</name>
    <dbReference type="NCBI Taxonomy" id="2231603"/>
    <lineage>
        <taxon>Eukaryota</taxon>
        <taxon>Fungi</taxon>
        <taxon>Dikarya</taxon>
        <taxon>Ascomycota</taxon>
        <taxon>Pezizomycotina</taxon>
        <taxon>Sordariomycetes</taxon>
        <taxon>Hypocreomycetidae</taxon>
        <taxon>Hypocreales</taxon>
        <taxon>Cordycipitaceae</taxon>
        <taxon>Akanthomyces</taxon>
    </lineage>
</organism>
<evidence type="ECO:0000313" key="7">
    <source>
        <dbReference type="Proteomes" id="UP001144673"/>
    </source>
</evidence>
<dbReference type="AlphaFoldDB" id="A0A9W8UKC8"/>
<evidence type="ECO:0000256" key="4">
    <source>
        <dbReference type="ARBA" id="ARBA00023136"/>
    </source>
</evidence>
<sequence>MWKNPFGFPGFILQVIFITGGPVFFSAAIYITLSVTIEQLAPELSRLKPAIFYWIFISADIICMVLQASGGALSTISYGASETGVKVALAGLAAQVIFLFVFCICFGDYMIRYFKSSTTPPMTPKLQTCFSFLALAVTCILGRCCYRCYELSQGYRNSTVITNEGLFIGLEGVLVLIAVFALVIAHPGRMFEPVNKPTSGPESPSIKK</sequence>
<dbReference type="EMBL" id="JAJHUN010000009">
    <property type="protein sequence ID" value="KAJ4150081.1"/>
    <property type="molecule type" value="Genomic_DNA"/>
</dbReference>
<dbReference type="PANTHER" id="PTHR31465">
    <property type="entry name" value="PROTEIN RTA1-RELATED"/>
    <property type="match status" value="1"/>
</dbReference>
<dbReference type="GeneID" id="80898006"/>
<feature type="transmembrane region" description="Helical" evidence="5">
    <location>
        <begin position="87"/>
        <end position="110"/>
    </location>
</feature>
<evidence type="ECO:0008006" key="8">
    <source>
        <dbReference type="Google" id="ProtNLM"/>
    </source>
</evidence>
<feature type="transmembrane region" description="Helical" evidence="5">
    <location>
        <begin position="51"/>
        <end position="75"/>
    </location>
</feature>
<dbReference type="PANTHER" id="PTHR31465:SF7">
    <property type="entry name" value="SPHINGOID LONG-CHAIN BASE TRANSPORTER RSB1"/>
    <property type="match status" value="1"/>
</dbReference>
<dbReference type="KEGG" id="amus:LMH87_010847"/>
<keyword evidence="2 5" id="KW-0812">Transmembrane</keyword>
<keyword evidence="7" id="KW-1185">Reference proteome</keyword>
<proteinExistence type="predicted"/>
<evidence type="ECO:0000256" key="2">
    <source>
        <dbReference type="ARBA" id="ARBA00022692"/>
    </source>
</evidence>
<keyword evidence="4 5" id="KW-0472">Membrane</keyword>
<dbReference type="InterPro" id="IPR007568">
    <property type="entry name" value="RTA1"/>
</dbReference>
<name>A0A9W8UKC8_AKAMU</name>
<keyword evidence="3 5" id="KW-1133">Transmembrane helix</keyword>
<feature type="transmembrane region" description="Helical" evidence="5">
    <location>
        <begin position="12"/>
        <end position="31"/>
    </location>
</feature>
<gene>
    <name evidence="6" type="ORF">LMH87_010847</name>
</gene>
<evidence type="ECO:0000256" key="5">
    <source>
        <dbReference type="SAM" id="Phobius"/>
    </source>
</evidence>
<dbReference type="GO" id="GO:0005886">
    <property type="term" value="C:plasma membrane"/>
    <property type="evidence" value="ECO:0007669"/>
    <property type="project" value="TreeGrafter"/>
</dbReference>
<feature type="transmembrane region" description="Helical" evidence="5">
    <location>
        <begin position="166"/>
        <end position="185"/>
    </location>
</feature>
<dbReference type="RefSeq" id="XP_056051795.1">
    <property type="nucleotide sequence ID" value="XM_056199891.1"/>
</dbReference>
<dbReference type="GO" id="GO:0000324">
    <property type="term" value="C:fungal-type vacuole"/>
    <property type="evidence" value="ECO:0007669"/>
    <property type="project" value="TreeGrafter"/>
</dbReference>
<evidence type="ECO:0000313" key="6">
    <source>
        <dbReference type="EMBL" id="KAJ4150081.1"/>
    </source>
</evidence>
<reference evidence="6" key="1">
    <citation type="journal article" date="2023" name="Access Microbiol">
        <title>De-novo genome assembly for Akanthomyces muscarius, a biocontrol agent of insect agricultural pests.</title>
        <authorList>
            <person name="Erdos Z."/>
            <person name="Studholme D.J."/>
            <person name="Raymond B."/>
            <person name="Sharma M."/>
        </authorList>
    </citation>
    <scope>NUCLEOTIDE SEQUENCE</scope>
    <source>
        <strain evidence="6">Ve6</strain>
    </source>
</reference>
<comment type="subcellular location">
    <subcellularLocation>
        <location evidence="1">Membrane</location>
        <topology evidence="1">Multi-pass membrane protein</topology>
    </subcellularLocation>
</comment>